<evidence type="ECO:0000256" key="1">
    <source>
        <dbReference type="SAM" id="SignalP"/>
    </source>
</evidence>
<feature type="chain" id="PRO_5005544355" evidence="1">
    <location>
        <begin position="24"/>
        <end position="400"/>
    </location>
</feature>
<sequence length="400" mass="42576">MKKIVSLSALSLATLMSSSSAYAVCDGCVVSAVELASTTITGAITALGSSLSTILNEIDTDVASIGSKVSDSLVQAANTQREMALEVQRQQEMDQVARETELPIDPCATSSSNYAMQAVHSANTTASSYRPGGGASVSSAPLSKALNGPAPSVEASRRASTAIHQAKYCSAVEVQLGYPGCSTSTMPDADSNADSLFTGAGMPGKDADLTFTKDQEEVARAYARMSIDPNPPENISKAEATTEVGKLYMAMQKAYQANMTSAQKAMNDEIASHMPFPGSAQLIQDINQSDAAAQYFNATASSVAKSTGTMSLAELEDFEAGRRWRNPYWQIEFATLADPTKLAREQLFVSAFMADIQYQQFQKSKHIDVMLGQILAALERSGDRPALEAQLQRVRATNAR</sequence>
<reference evidence="3" key="1">
    <citation type="submission" date="2015-06" db="EMBL/GenBank/DDBJ databases">
        <title>Comparative genomics of Burkholderia leaf nodule symbionts.</title>
        <authorList>
            <person name="Carlier A."/>
            <person name="Eberl L."/>
            <person name="Pinto-Carbo M."/>
        </authorList>
    </citation>
    <scope>NUCLEOTIDE SEQUENCE [LARGE SCALE GENOMIC DNA]</scope>
    <source>
        <strain evidence="3">UZHbot4</strain>
    </source>
</reference>
<proteinExistence type="predicted"/>
<keyword evidence="1" id="KW-0732">Signal</keyword>
<dbReference type="OrthoDB" id="8677989at2"/>
<comment type="caution">
    <text evidence="2">The sequence shown here is derived from an EMBL/GenBank/DDBJ whole genome shotgun (WGS) entry which is preliminary data.</text>
</comment>
<dbReference type="NCBIfam" id="NF033888">
    <property type="entry name" value="conj_TraW"/>
    <property type="match status" value="1"/>
</dbReference>
<dbReference type="InterPro" id="IPR053782">
    <property type="entry name" value="TraW-like"/>
</dbReference>
<dbReference type="EMBL" id="LFJJ01000002">
    <property type="protein sequence ID" value="KND62274.1"/>
    <property type="molecule type" value="Genomic_DNA"/>
</dbReference>
<dbReference type="PATRIC" id="fig|242163.4.peg.2509"/>
<dbReference type="Proteomes" id="UP000036959">
    <property type="component" value="Unassembled WGS sequence"/>
</dbReference>
<dbReference type="RefSeq" id="WP_050451558.1">
    <property type="nucleotide sequence ID" value="NZ_LFJJ01000002.1"/>
</dbReference>
<organism evidence="2 3">
    <name type="scientific">Candidatus Burkholderia verschuerenii</name>
    <dbReference type="NCBI Taxonomy" id="242163"/>
    <lineage>
        <taxon>Bacteria</taxon>
        <taxon>Pseudomonadati</taxon>
        <taxon>Pseudomonadota</taxon>
        <taxon>Betaproteobacteria</taxon>
        <taxon>Burkholderiales</taxon>
        <taxon>Burkholderiaceae</taxon>
        <taxon>Burkholderia</taxon>
    </lineage>
</organism>
<feature type="signal peptide" evidence="1">
    <location>
        <begin position="1"/>
        <end position="23"/>
    </location>
</feature>
<evidence type="ECO:0000313" key="2">
    <source>
        <dbReference type="EMBL" id="KND62274.1"/>
    </source>
</evidence>
<gene>
    <name evidence="2" type="ORF">BVER_01706</name>
</gene>
<protein>
    <submittedName>
        <fullName evidence="2">IncI1 plasmid conjugative transfer protein TraW</fullName>
    </submittedName>
</protein>
<accession>A0A0L0MJS7</accession>
<keyword evidence="3" id="KW-1185">Reference proteome</keyword>
<evidence type="ECO:0000313" key="3">
    <source>
        <dbReference type="Proteomes" id="UP000036959"/>
    </source>
</evidence>
<dbReference type="AlphaFoldDB" id="A0A0L0MJS7"/>
<name>A0A0L0MJS7_9BURK</name>